<comment type="subcellular location">
    <subcellularLocation>
        <location evidence="1 9">Bacterial flagellum basal body</location>
    </subcellularLocation>
    <subcellularLocation>
        <location evidence="2">Cell membrane</location>
        <topology evidence="2">Multi-pass membrane protein</topology>
    </subcellularLocation>
</comment>
<evidence type="ECO:0000256" key="4">
    <source>
        <dbReference type="ARBA" id="ARBA00022475"/>
    </source>
</evidence>
<feature type="transmembrane region" description="Helical" evidence="11">
    <location>
        <begin position="17"/>
        <end position="36"/>
    </location>
</feature>
<dbReference type="RefSeq" id="WP_096672459.1">
    <property type="nucleotide sequence ID" value="NZ_OANS01000002.1"/>
</dbReference>
<dbReference type="PANTHER" id="PTHR30046">
    <property type="entry name" value="FLAGELLAR M-RING PROTEIN"/>
    <property type="match status" value="1"/>
</dbReference>
<comment type="function">
    <text evidence="9">The M ring may be actively involved in energy transduction.</text>
</comment>
<keyword evidence="7 11" id="KW-0472">Membrane</keyword>
<keyword evidence="8 9" id="KW-0975">Bacterial flagellum</keyword>
<evidence type="ECO:0000256" key="9">
    <source>
        <dbReference type="PIRNR" id="PIRNR004862"/>
    </source>
</evidence>
<dbReference type="GO" id="GO:0009431">
    <property type="term" value="C:bacterial-type flagellum basal body, MS ring"/>
    <property type="evidence" value="ECO:0007669"/>
    <property type="project" value="InterPro"/>
</dbReference>
<evidence type="ECO:0000256" key="3">
    <source>
        <dbReference type="ARBA" id="ARBA00007971"/>
    </source>
</evidence>
<dbReference type="Pfam" id="PF01514">
    <property type="entry name" value="YscJ_FliF"/>
    <property type="match status" value="1"/>
</dbReference>
<feature type="domain" description="Flagellar M-ring C-terminal" evidence="13">
    <location>
        <begin position="246"/>
        <end position="433"/>
    </location>
</feature>
<keyword evidence="6 11" id="KW-1133">Transmembrane helix</keyword>
<keyword evidence="14" id="KW-0282">Flagellum</keyword>
<reference evidence="15" key="1">
    <citation type="submission" date="2017-08" db="EMBL/GenBank/DDBJ databases">
        <authorList>
            <person name="Varghese N."/>
            <person name="Submissions S."/>
        </authorList>
    </citation>
    <scope>NUCLEOTIDE SEQUENCE [LARGE SCALE GENOMIC DNA]</scope>
    <source>
        <strain evidence="15">AP-Melu-1000-B4</strain>
    </source>
</reference>
<sequence>MESLLARLNLQGTSKKVLLSAGIAAVVAVMAVFWIWSQGPKYKVVFSNFNDKDGGAIVAVLEQQNIPYKLADGGSSILVPADLVYQTRLKLAAMGLPRGGNVGFELLENQKFGVSQFVEQVNFQRALEGELERSIQSISGVEGARVHLAIPKSSVFVRDAQKPTASVLVKLMQGRTLDQHQVSAIAHLISSSVPNLGLSNVDILDQNGSLLSDVNKGGSKTLDANQLKYVEDLQKNIVSRIQAIITPIVGEKNVRAEANVEIDFSNTEEANEIYKPNQKPEVAVIRSLQTNESIVPSGSNNGGVPGALSNQPPANATAPLNTTNNAAPGGAAAGAGAAGAAGAAQNPMSTQRNSITNYEIDKTILFTQKSMGGVKRLSVAIVVNNKADVDAEGKPTTRPLNDAEKQQIMDLAKQAMGFNEARGDSVSVVNTPFTPVKEADVSELPIWKDPVNIEMAKNIGQIVLGLIVLFVMYRKAIKPMLANLLAPDEAPAEFDDNLDENGRPIPKLTPYQKDLKAVQALAKENPKVVADVVAGWVGNS</sequence>
<dbReference type="AlphaFoldDB" id="A0A240DZA2"/>
<gene>
    <name evidence="14" type="ORF">SAMN06295945_0671</name>
</gene>
<dbReference type="GO" id="GO:0003774">
    <property type="term" value="F:cytoskeletal motor activity"/>
    <property type="evidence" value="ECO:0007669"/>
    <property type="project" value="InterPro"/>
</dbReference>
<feature type="compositionally biased region" description="Low complexity" evidence="10">
    <location>
        <begin position="312"/>
        <end position="330"/>
    </location>
</feature>
<organism evidence="14 15">
    <name type="scientific">Polynucleobacter meluiroseus</name>
    <dbReference type="NCBI Taxonomy" id="1938814"/>
    <lineage>
        <taxon>Bacteria</taxon>
        <taxon>Pseudomonadati</taxon>
        <taxon>Pseudomonadota</taxon>
        <taxon>Betaproteobacteria</taxon>
        <taxon>Burkholderiales</taxon>
        <taxon>Burkholderiaceae</taxon>
        <taxon>Polynucleobacter</taxon>
    </lineage>
</organism>
<keyword evidence="5 11" id="KW-0812">Transmembrane</keyword>
<evidence type="ECO:0000313" key="14">
    <source>
        <dbReference type="EMBL" id="SNX28343.1"/>
    </source>
</evidence>
<dbReference type="InterPro" id="IPR006182">
    <property type="entry name" value="FliF_N_dom"/>
</dbReference>
<dbReference type="InterPro" id="IPR013556">
    <property type="entry name" value="Flag_M-ring_C"/>
</dbReference>
<comment type="similarity">
    <text evidence="3 9">Belongs to the FliF family.</text>
</comment>
<dbReference type="PANTHER" id="PTHR30046:SF0">
    <property type="entry name" value="FLAGELLAR M-RING PROTEIN"/>
    <property type="match status" value="1"/>
</dbReference>
<evidence type="ECO:0000256" key="7">
    <source>
        <dbReference type="ARBA" id="ARBA00023136"/>
    </source>
</evidence>
<dbReference type="EMBL" id="OANS01000002">
    <property type="protein sequence ID" value="SNX28343.1"/>
    <property type="molecule type" value="Genomic_DNA"/>
</dbReference>
<protein>
    <recommendedName>
        <fullName evidence="9">Flagellar M-ring protein</fullName>
    </recommendedName>
</protein>
<dbReference type="NCBIfam" id="TIGR00206">
    <property type="entry name" value="fliF"/>
    <property type="match status" value="1"/>
</dbReference>
<evidence type="ECO:0000259" key="13">
    <source>
        <dbReference type="Pfam" id="PF08345"/>
    </source>
</evidence>
<evidence type="ECO:0000313" key="15">
    <source>
        <dbReference type="Proteomes" id="UP000218069"/>
    </source>
</evidence>
<evidence type="ECO:0000259" key="12">
    <source>
        <dbReference type="Pfam" id="PF01514"/>
    </source>
</evidence>
<evidence type="ECO:0000256" key="1">
    <source>
        <dbReference type="ARBA" id="ARBA00004117"/>
    </source>
</evidence>
<dbReference type="Gene3D" id="3.30.300.30">
    <property type="match status" value="1"/>
</dbReference>
<evidence type="ECO:0000256" key="6">
    <source>
        <dbReference type="ARBA" id="ARBA00022989"/>
    </source>
</evidence>
<dbReference type="InterPro" id="IPR045851">
    <property type="entry name" value="AMP-bd_C_sf"/>
</dbReference>
<feature type="region of interest" description="Disordered" evidence="10">
    <location>
        <begin position="294"/>
        <end position="336"/>
    </location>
</feature>
<evidence type="ECO:0000256" key="10">
    <source>
        <dbReference type="SAM" id="MobiDB-lite"/>
    </source>
</evidence>
<dbReference type="Pfam" id="PF08345">
    <property type="entry name" value="YscJ_FliF_C"/>
    <property type="match status" value="1"/>
</dbReference>
<dbReference type="InterPro" id="IPR043427">
    <property type="entry name" value="YscJ/FliF"/>
</dbReference>
<evidence type="ECO:0000256" key="8">
    <source>
        <dbReference type="ARBA" id="ARBA00023143"/>
    </source>
</evidence>
<evidence type="ECO:0000256" key="5">
    <source>
        <dbReference type="ARBA" id="ARBA00022692"/>
    </source>
</evidence>
<dbReference type="InterPro" id="IPR000067">
    <property type="entry name" value="FlgMring_FliF"/>
</dbReference>
<keyword evidence="14" id="KW-0969">Cilium</keyword>
<keyword evidence="15" id="KW-1185">Reference proteome</keyword>
<name>A0A240DZA2_9BURK</name>
<keyword evidence="4" id="KW-1003">Cell membrane</keyword>
<evidence type="ECO:0000256" key="11">
    <source>
        <dbReference type="SAM" id="Phobius"/>
    </source>
</evidence>
<dbReference type="GO" id="GO:0005886">
    <property type="term" value="C:plasma membrane"/>
    <property type="evidence" value="ECO:0007669"/>
    <property type="project" value="UniProtKB-SubCell"/>
</dbReference>
<dbReference type="GO" id="GO:0071973">
    <property type="term" value="P:bacterial-type flagellum-dependent cell motility"/>
    <property type="evidence" value="ECO:0007669"/>
    <property type="project" value="InterPro"/>
</dbReference>
<proteinExistence type="inferred from homology"/>
<dbReference type="PIRSF" id="PIRSF004862">
    <property type="entry name" value="FliF"/>
    <property type="match status" value="1"/>
</dbReference>
<feature type="domain" description="Flagellar M-ring N-terminal" evidence="12">
    <location>
        <begin position="38"/>
        <end position="212"/>
    </location>
</feature>
<evidence type="ECO:0000256" key="2">
    <source>
        <dbReference type="ARBA" id="ARBA00004651"/>
    </source>
</evidence>
<keyword evidence="14" id="KW-0966">Cell projection</keyword>
<dbReference type="Proteomes" id="UP000218069">
    <property type="component" value="Unassembled WGS sequence"/>
</dbReference>
<accession>A0A240DZA2</accession>
<dbReference type="PRINTS" id="PR01009">
    <property type="entry name" value="FLGMRINGFLIF"/>
</dbReference>
<dbReference type="OrthoDB" id="8554211at2"/>